<sequence length="66" mass="6974">MPQDICVNHRAPKRVSGLPTGFIIIVIGLAIAALLVTVPSPESAVKPADTSGVALEDWHGNVMRSR</sequence>
<proteinExistence type="predicted"/>
<evidence type="ECO:0000313" key="2">
    <source>
        <dbReference type="EMBL" id="SHL07127.1"/>
    </source>
</evidence>
<reference evidence="3" key="1">
    <citation type="submission" date="2016-11" db="EMBL/GenBank/DDBJ databases">
        <authorList>
            <person name="Varghese N."/>
            <person name="Submissions S."/>
        </authorList>
    </citation>
    <scope>NUCLEOTIDE SEQUENCE [LARGE SCALE GENOMIC DNA]</scope>
    <source>
        <strain evidence="3">DSM 29327</strain>
    </source>
</reference>
<keyword evidence="1" id="KW-1133">Transmembrane helix</keyword>
<dbReference type="AlphaFoldDB" id="A0A1M6XMC6"/>
<keyword evidence="3" id="KW-1185">Reference proteome</keyword>
<evidence type="ECO:0000313" key="3">
    <source>
        <dbReference type="Proteomes" id="UP000184191"/>
    </source>
</evidence>
<organism evidence="2 3">
    <name type="scientific">Roseovarius marisflavi</name>
    <dbReference type="NCBI Taxonomy" id="1054996"/>
    <lineage>
        <taxon>Bacteria</taxon>
        <taxon>Pseudomonadati</taxon>
        <taxon>Pseudomonadota</taxon>
        <taxon>Alphaproteobacteria</taxon>
        <taxon>Rhodobacterales</taxon>
        <taxon>Roseobacteraceae</taxon>
        <taxon>Roseovarius</taxon>
    </lineage>
</organism>
<feature type="transmembrane region" description="Helical" evidence="1">
    <location>
        <begin position="20"/>
        <end position="38"/>
    </location>
</feature>
<dbReference type="EMBL" id="FRBN01000004">
    <property type="protein sequence ID" value="SHL07127.1"/>
    <property type="molecule type" value="Genomic_DNA"/>
</dbReference>
<keyword evidence="1" id="KW-0812">Transmembrane</keyword>
<accession>A0A1M6XMC6</accession>
<keyword evidence="1" id="KW-0472">Membrane</keyword>
<protein>
    <submittedName>
        <fullName evidence="2">Uncharacterized protein</fullName>
    </submittedName>
</protein>
<evidence type="ECO:0000256" key="1">
    <source>
        <dbReference type="SAM" id="Phobius"/>
    </source>
</evidence>
<name>A0A1M6XMC6_9RHOB</name>
<gene>
    <name evidence="2" type="ORF">SAMN05444414_104200</name>
</gene>
<dbReference type="RefSeq" id="WP_139279267.1">
    <property type="nucleotide sequence ID" value="NZ_FRBN01000004.1"/>
</dbReference>
<dbReference type="Proteomes" id="UP000184191">
    <property type="component" value="Unassembled WGS sequence"/>
</dbReference>